<dbReference type="AlphaFoldDB" id="A0A0S4LAL6"/>
<organism evidence="9 10">
    <name type="scientific">Candidatus Nitrospira nitrificans</name>
    <dbReference type="NCBI Taxonomy" id="1742973"/>
    <lineage>
        <taxon>Bacteria</taxon>
        <taxon>Pseudomonadati</taxon>
        <taxon>Nitrospirota</taxon>
        <taxon>Nitrospiria</taxon>
        <taxon>Nitrospirales</taxon>
        <taxon>Nitrospiraceae</taxon>
        <taxon>Nitrospira</taxon>
    </lineage>
</organism>
<dbReference type="SMART" id="SM00387">
    <property type="entry name" value="HATPase_c"/>
    <property type="match status" value="1"/>
</dbReference>
<dbReference type="EC" id="2.7.13.3" evidence="2"/>
<dbReference type="GO" id="GO:0030295">
    <property type="term" value="F:protein kinase activator activity"/>
    <property type="evidence" value="ECO:0007669"/>
    <property type="project" value="TreeGrafter"/>
</dbReference>
<proteinExistence type="predicted"/>
<feature type="domain" description="Histidine kinase" evidence="8">
    <location>
        <begin position="278"/>
        <end position="493"/>
    </location>
</feature>
<dbReference type="CDD" id="cd19410">
    <property type="entry name" value="HK9-like_sensor"/>
    <property type="match status" value="1"/>
</dbReference>
<dbReference type="Proteomes" id="UP000198736">
    <property type="component" value="Unassembled WGS sequence"/>
</dbReference>
<keyword evidence="3" id="KW-0597">Phosphoprotein</keyword>
<evidence type="ECO:0000256" key="4">
    <source>
        <dbReference type="ARBA" id="ARBA00022679"/>
    </source>
</evidence>
<dbReference type="CDD" id="cd00082">
    <property type="entry name" value="HisKA"/>
    <property type="match status" value="1"/>
</dbReference>
<feature type="compositionally biased region" description="Polar residues" evidence="6">
    <location>
        <begin position="1"/>
        <end position="13"/>
    </location>
</feature>
<protein>
    <recommendedName>
        <fullName evidence="2">histidine kinase</fullName>
        <ecNumber evidence="2">2.7.13.3</ecNumber>
    </recommendedName>
</protein>
<dbReference type="Gene3D" id="1.10.287.130">
    <property type="match status" value="1"/>
</dbReference>
<dbReference type="Pfam" id="PF02518">
    <property type="entry name" value="HATPase_c"/>
    <property type="match status" value="1"/>
</dbReference>
<dbReference type="InterPro" id="IPR036097">
    <property type="entry name" value="HisK_dim/P_sf"/>
</dbReference>
<dbReference type="SUPFAM" id="SSF47384">
    <property type="entry name" value="Homodimeric domain of signal transducing histidine kinase"/>
    <property type="match status" value="1"/>
</dbReference>
<dbReference type="PRINTS" id="PR00344">
    <property type="entry name" value="BCTRLSENSOR"/>
</dbReference>
<dbReference type="Gene3D" id="3.30.565.10">
    <property type="entry name" value="Histidine kinase-like ATPase, C-terminal domain"/>
    <property type="match status" value="1"/>
</dbReference>
<dbReference type="PANTHER" id="PTHR42878:SF15">
    <property type="entry name" value="BACTERIOPHYTOCHROME"/>
    <property type="match status" value="1"/>
</dbReference>
<dbReference type="Pfam" id="PF00512">
    <property type="entry name" value="HisKA"/>
    <property type="match status" value="1"/>
</dbReference>
<keyword evidence="7" id="KW-1133">Transmembrane helix</keyword>
<evidence type="ECO:0000256" key="2">
    <source>
        <dbReference type="ARBA" id="ARBA00012438"/>
    </source>
</evidence>
<keyword evidence="10" id="KW-1185">Reference proteome</keyword>
<dbReference type="InterPro" id="IPR005467">
    <property type="entry name" value="His_kinase_dom"/>
</dbReference>
<accession>A0A0S4LAL6</accession>
<evidence type="ECO:0000256" key="6">
    <source>
        <dbReference type="SAM" id="MobiDB-lite"/>
    </source>
</evidence>
<dbReference type="InterPro" id="IPR003661">
    <property type="entry name" value="HisK_dim/P_dom"/>
</dbReference>
<dbReference type="InterPro" id="IPR036890">
    <property type="entry name" value="HATPase_C_sf"/>
</dbReference>
<feature type="region of interest" description="Disordered" evidence="6">
    <location>
        <begin position="1"/>
        <end position="26"/>
    </location>
</feature>
<evidence type="ECO:0000313" key="10">
    <source>
        <dbReference type="Proteomes" id="UP000198736"/>
    </source>
</evidence>
<dbReference type="FunFam" id="3.30.565.10:FF:000006">
    <property type="entry name" value="Sensor histidine kinase WalK"/>
    <property type="match status" value="1"/>
</dbReference>
<dbReference type="GO" id="GO:0000156">
    <property type="term" value="F:phosphorelay response regulator activity"/>
    <property type="evidence" value="ECO:0007669"/>
    <property type="project" value="TreeGrafter"/>
</dbReference>
<sequence length="496" mass="55616">MESASNHQSQAPSLATERPAPTSSVSAGSSRLYYVAVAWFYRLTIEQRVLAGFSLVFVGILIVSAISYHNMNILLTNRELDGHGQELIQLLNNIDVAMSEAEDTHRRYLVTGEASYLEAYKKVVKQEPTLTAYLTDLIRESPEQQQRVVLLDRMMDRQLNAESKATAQFQEGGFRAVKKIAFEGAGKRELGVIHHIIAEMDLHERQAIGRRVVESSAGTKTTIVLLGIGALLQLVLLAWVYYLIRHDITERRRVAGELQRRGELLEAANKELEAFSYSVSHDLRAPLRHIDGYAALLGKAVEQSLSDKAARYLQMISDSAKQMGELIDDLLVFSRMGRQEMLHTAVNLDQLITNILSDLRLDLQGREISWTIAALPEVQGDPAMLRQVFMNLIANAVKFTSTRPIATIEIGVEHPSSTEIVLFVRDNGVGFDMQYAPKLFGVFQRLHRADEFEGTGIGLANVRRIVHRHGGRTWAESVPDKGATFYVLLPRRRRDS</sequence>
<evidence type="ECO:0000259" key="8">
    <source>
        <dbReference type="PROSITE" id="PS50109"/>
    </source>
</evidence>
<evidence type="ECO:0000313" key="9">
    <source>
        <dbReference type="EMBL" id="CUS33680.1"/>
    </source>
</evidence>
<dbReference type="InterPro" id="IPR007891">
    <property type="entry name" value="CHASE3"/>
</dbReference>
<dbReference type="InterPro" id="IPR050351">
    <property type="entry name" value="BphY/WalK/GraS-like"/>
</dbReference>
<evidence type="ECO:0000256" key="5">
    <source>
        <dbReference type="ARBA" id="ARBA00022777"/>
    </source>
</evidence>
<feature type="transmembrane region" description="Helical" evidence="7">
    <location>
        <begin position="223"/>
        <end position="244"/>
    </location>
</feature>
<dbReference type="EMBL" id="CZPZ01000006">
    <property type="protein sequence ID" value="CUS33680.1"/>
    <property type="molecule type" value="Genomic_DNA"/>
</dbReference>
<keyword evidence="5 9" id="KW-0418">Kinase</keyword>
<dbReference type="SUPFAM" id="SSF55874">
    <property type="entry name" value="ATPase domain of HSP90 chaperone/DNA topoisomerase II/histidine kinase"/>
    <property type="match status" value="1"/>
</dbReference>
<dbReference type="InterPro" id="IPR003594">
    <property type="entry name" value="HATPase_dom"/>
</dbReference>
<keyword evidence="7" id="KW-0812">Transmembrane</keyword>
<evidence type="ECO:0000256" key="7">
    <source>
        <dbReference type="SAM" id="Phobius"/>
    </source>
</evidence>
<keyword evidence="4 9" id="KW-0808">Transferase</keyword>
<evidence type="ECO:0000256" key="3">
    <source>
        <dbReference type="ARBA" id="ARBA00022553"/>
    </source>
</evidence>
<name>A0A0S4LAL6_9BACT</name>
<reference evidence="10" key="1">
    <citation type="submission" date="2015-10" db="EMBL/GenBank/DDBJ databases">
        <authorList>
            <person name="Luecker S."/>
            <person name="Luecker S."/>
        </authorList>
    </citation>
    <scope>NUCLEOTIDE SEQUENCE [LARGE SCALE GENOMIC DNA]</scope>
</reference>
<keyword evidence="7" id="KW-0472">Membrane</keyword>
<dbReference type="PROSITE" id="PS50109">
    <property type="entry name" value="HIS_KIN"/>
    <property type="match status" value="1"/>
</dbReference>
<dbReference type="Pfam" id="PF05227">
    <property type="entry name" value="CHASE3"/>
    <property type="match status" value="1"/>
</dbReference>
<dbReference type="SMART" id="SM00388">
    <property type="entry name" value="HisKA"/>
    <property type="match status" value="1"/>
</dbReference>
<dbReference type="GO" id="GO:0007234">
    <property type="term" value="P:osmosensory signaling via phosphorelay pathway"/>
    <property type="evidence" value="ECO:0007669"/>
    <property type="project" value="TreeGrafter"/>
</dbReference>
<dbReference type="PANTHER" id="PTHR42878">
    <property type="entry name" value="TWO-COMPONENT HISTIDINE KINASE"/>
    <property type="match status" value="1"/>
</dbReference>
<feature type="transmembrane region" description="Helical" evidence="7">
    <location>
        <begin position="49"/>
        <end position="68"/>
    </location>
</feature>
<comment type="catalytic activity">
    <reaction evidence="1">
        <text>ATP + protein L-histidine = ADP + protein N-phospho-L-histidine.</text>
        <dbReference type="EC" id="2.7.13.3"/>
    </reaction>
</comment>
<dbReference type="GO" id="GO:0000155">
    <property type="term" value="F:phosphorelay sensor kinase activity"/>
    <property type="evidence" value="ECO:0007669"/>
    <property type="project" value="InterPro"/>
</dbReference>
<gene>
    <name evidence="9" type="ORF">COMA2_140024</name>
</gene>
<dbReference type="InterPro" id="IPR004358">
    <property type="entry name" value="Sig_transdc_His_kin-like_C"/>
</dbReference>
<evidence type="ECO:0000256" key="1">
    <source>
        <dbReference type="ARBA" id="ARBA00000085"/>
    </source>
</evidence>
<dbReference type="STRING" id="1742973.COMA2_140024"/>